<proteinExistence type="predicted"/>
<evidence type="ECO:0000313" key="1">
    <source>
        <dbReference type="EMBL" id="QGG42023.1"/>
    </source>
</evidence>
<dbReference type="AlphaFoldDB" id="A0A5Q2MJZ4"/>
<name>A0A5Q2MJZ4_9ACTN</name>
<organism evidence="1 2">
    <name type="scientific">Aeromicrobium yanjiei</name>
    <dbReference type="NCBI Taxonomy" id="2662028"/>
    <lineage>
        <taxon>Bacteria</taxon>
        <taxon>Bacillati</taxon>
        <taxon>Actinomycetota</taxon>
        <taxon>Actinomycetes</taxon>
        <taxon>Propionibacteriales</taxon>
        <taxon>Nocardioidaceae</taxon>
        <taxon>Aeromicrobium</taxon>
    </lineage>
</organism>
<dbReference type="RefSeq" id="WP_153653319.1">
    <property type="nucleotide sequence ID" value="NZ_CP045737.1"/>
</dbReference>
<keyword evidence="2" id="KW-1185">Reference proteome</keyword>
<dbReference type="KEGG" id="aef:GEV26_11950"/>
<dbReference type="EMBL" id="CP045737">
    <property type="protein sequence ID" value="QGG42023.1"/>
    <property type="molecule type" value="Genomic_DNA"/>
</dbReference>
<gene>
    <name evidence="1" type="ORF">GEV26_11950</name>
</gene>
<protein>
    <submittedName>
        <fullName evidence="1">Uncharacterized protein</fullName>
    </submittedName>
</protein>
<dbReference type="Proteomes" id="UP000392064">
    <property type="component" value="Chromosome"/>
</dbReference>
<evidence type="ECO:0000313" key="2">
    <source>
        <dbReference type="Proteomes" id="UP000392064"/>
    </source>
</evidence>
<accession>A0A5Q2MJZ4</accession>
<sequence>MTGAEAIDLARVLLGPVSLPVPAGVRPRQVEAPLGHLWHWQGTGEPLLSLLVGVRETRLGTPRGPERALGPALDELSDRVDEIVEVQRPVELAVDGALGSSAAVVTAVLGGREARIALVTSTDGTWMHRVEIAVLDTEAGRATLEQVLGAIQVHPWERPA</sequence>
<reference evidence="1 2" key="1">
    <citation type="submission" date="2019-11" db="EMBL/GenBank/DDBJ databases">
        <authorList>
            <person name="Li J."/>
        </authorList>
    </citation>
    <scope>NUCLEOTIDE SEQUENCE [LARGE SCALE GENOMIC DNA]</scope>
    <source>
        <strain evidence="1 2">MF47</strain>
    </source>
</reference>